<dbReference type="eggNOG" id="KOG2707">
    <property type="taxonomic scope" value="Eukaryota"/>
</dbReference>
<feature type="domain" description="Gcp-like" evidence="2">
    <location>
        <begin position="319"/>
        <end position="470"/>
    </location>
</feature>
<gene>
    <name evidence="3" type="ORF">SETTUDRAFT_98376</name>
</gene>
<dbReference type="PROSITE" id="PS01016">
    <property type="entry name" value="GLYCOPROTEASE"/>
    <property type="match status" value="1"/>
</dbReference>
<comment type="similarity">
    <text evidence="1">Belongs to the KAE1 / TsaD family.</text>
</comment>
<comment type="cofactor">
    <cofactor evidence="1">
        <name>a divalent metal cation</name>
        <dbReference type="ChEBI" id="CHEBI:60240"/>
    </cofactor>
    <text evidence="1">Binds 1 divalent metal cation per subunit.</text>
</comment>
<evidence type="ECO:0000313" key="3">
    <source>
        <dbReference type="EMBL" id="EOA81262.1"/>
    </source>
</evidence>
<dbReference type="GeneID" id="19406367"/>
<dbReference type="Proteomes" id="UP000016935">
    <property type="component" value="Unassembled WGS sequence"/>
</dbReference>
<feature type="domain" description="Gcp-like" evidence="2">
    <location>
        <begin position="66"/>
        <end position="175"/>
    </location>
</feature>
<dbReference type="RefSeq" id="XP_008030777.1">
    <property type="nucleotide sequence ID" value="XM_008032586.1"/>
</dbReference>
<comment type="subcellular location">
    <subcellularLocation>
        <location evidence="1">Mitochondrion</location>
    </subcellularLocation>
</comment>
<dbReference type="Pfam" id="PF00814">
    <property type="entry name" value="TsaD"/>
    <property type="match status" value="3"/>
</dbReference>
<keyword evidence="1" id="KW-0479">Metal-binding</keyword>
<keyword evidence="1" id="KW-0496">Mitochondrion</keyword>
<dbReference type="OrthoDB" id="10259622at2759"/>
<reference evidence="3 4" key="1">
    <citation type="journal article" date="2012" name="PLoS Pathog.">
        <title>Diverse lifestyles and strategies of plant pathogenesis encoded in the genomes of eighteen Dothideomycetes fungi.</title>
        <authorList>
            <person name="Ohm R.A."/>
            <person name="Feau N."/>
            <person name="Henrissat B."/>
            <person name="Schoch C.L."/>
            <person name="Horwitz B.A."/>
            <person name="Barry K.W."/>
            <person name="Condon B.J."/>
            <person name="Copeland A.C."/>
            <person name="Dhillon B."/>
            <person name="Glaser F."/>
            <person name="Hesse C.N."/>
            <person name="Kosti I."/>
            <person name="LaButti K."/>
            <person name="Lindquist E.A."/>
            <person name="Lucas S."/>
            <person name="Salamov A.A."/>
            <person name="Bradshaw R.E."/>
            <person name="Ciuffetti L."/>
            <person name="Hamelin R.C."/>
            <person name="Kema G.H.J."/>
            <person name="Lawrence C."/>
            <person name="Scott J.A."/>
            <person name="Spatafora J.W."/>
            <person name="Turgeon B.G."/>
            <person name="de Wit P.J.G.M."/>
            <person name="Zhong S."/>
            <person name="Goodwin S.B."/>
            <person name="Grigoriev I.V."/>
        </authorList>
    </citation>
    <scope>NUCLEOTIDE SEQUENCE [LARGE SCALE GENOMIC DNA]</scope>
    <source>
        <strain evidence="4">28A</strain>
    </source>
</reference>
<dbReference type="Gene3D" id="3.30.420.40">
    <property type="match status" value="2"/>
</dbReference>
<organism evidence="3 4">
    <name type="scientific">Exserohilum turcicum (strain 28A)</name>
    <name type="common">Northern leaf blight fungus</name>
    <name type="synonym">Setosphaeria turcica</name>
    <dbReference type="NCBI Taxonomy" id="671987"/>
    <lineage>
        <taxon>Eukaryota</taxon>
        <taxon>Fungi</taxon>
        <taxon>Dikarya</taxon>
        <taxon>Ascomycota</taxon>
        <taxon>Pezizomycotina</taxon>
        <taxon>Dothideomycetes</taxon>
        <taxon>Pleosporomycetidae</taxon>
        <taxon>Pleosporales</taxon>
        <taxon>Pleosporineae</taxon>
        <taxon>Pleosporaceae</taxon>
        <taxon>Exserohilum</taxon>
    </lineage>
</organism>
<dbReference type="GO" id="GO:0005739">
    <property type="term" value="C:mitochondrion"/>
    <property type="evidence" value="ECO:0007669"/>
    <property type="project" value="UniProtKB-SubCell"/>
</dbReference>
<name>R0JYF3_EXST2</name>
<accession>R0JYF3</accession>
<dbReference type="PANTHER" id="PTHR11735">
    <property type="entry name" value="TRNA N6-ADENOSINE THREONYLCARBAMOYLTRANSFERASE"/>
    <property type="match status" value="1"/>
</dbReference>
<dbReference type="SUPFAM" id="SSF53067">
    <property type="entry name" value="Actin-like ATPase domain"/>
    <property type="match status" value="2"/>
</dbReference>
<dbReference type="HOGENOM" id="CLU_023208_4_0_1"/>
<dbReference type="PANTHER" id="PTHR11735:SF6">
    <property type="entry name" value="TRNA N6-ADENOSINE THREONYLCARBAMOYLTRANSFERASE, MITOCHONDRIAL"/>
    <property type="match status" value="1"/>
</dbReference>
<keyword evidence="1" id="KW-0012">Acyltransferase</keyword>
<reference evidence="3 4" key="2">
    <citation type="journal article" date="2013" name="PLoS Genet.">
        <title>Comparative genome structure, secondary metabolite, and effector coding capacity across Cochliobolus pathogens.</title>
        <authorList>
            <person name="Condon B.J."/>
            <person name="Leng Y."/>
            <person name="Wu D."/>
            <person name="Bushley K.E."/>
            <person name="Ohm R.A."/>
            <person name="Otillar R."/>
            <person name="Martin J."/>
            <person name="Schackwitz W."/>
            <person name="Grimwood J."/>
            <person name="MohdZainudin N."/>
            <person name="Xue C."/>
            <person name="Wang R."/>
            <person name="Manning V.A."/>
            <person name="Dhillon B."/>
            <person name="Tu Z.J."/>
            <person name="Steffenson B.J."/>
            <person name="Salamov A."/>
            <person name="Sun H."/>
            <person name="Lowry S."/>
            <person name="LaButti K."/>
            <person name="Han J."/>
            <person name="Copeland A."/>
            <person name="Lindquist E."/>
            <person name="Barry K."/>
            <person name="Schmutz J."/>
            <person name="Baker S.E."/>
            <person name="Ciuffetti L.M."/>
            <person name="Grigoriev I.V."/>
            <person name="Zhong S."/>
            <person name="Turgeon B.G."/>
        </authorList>
    </citation>
    <scope>NUCLEOTIDE SEQUENCE [LARGE SCALE GENOMIC DNA]</scope>
    <source>
        <strain evidence="4">28A</strain>
    </source>
</reference>
<comment type="function">
    <text evidence="1">Required for the formation of a threonylcarbamoyl group on adenosine at position 37 (t(6)A37) in mitochondrial tRNAs that read codons beginning with adenine. Probably involved in the transfer of the threonylcarbamoyl moiety of threonylcarbamoyl-AMP (TC-AMP) to the N6 group of A37. Involved in mitochondrial genome maintenance.</text>
</comment>
<dbReference type="InterPro" id="IPR022450">
    <property type="entry name" value="TsaD"/>
</dbReference>
<keyword evidence="1" id="KW-0819">tRNA processing</keyword>
<protein>
    <recommendedName>
        <fullName evidence="2">Gcp-like domain-containing protein</fullName>
    </recommendedName>
</protein>
<dbReference type="InterPro" id="IPR043129">
    <property type="entry name" value="ATPase_NBD"/>
</dbReference>
<evidence type="ECO:0000259" key="2">
    <source>
        <dbReference type="Pfam" id="PF00814"/>
    </source>
</evidence>
<comment type="subunit">
    <text evidence="1">Homodimer.</text>
</comment>
<dbReference type="InterPro" id="IPR017860">
    <property type="entry name" value="Peptidase_M22_CS"/>
</dbReference>
<keyword evidence="1" id="KW-0808">Transferase</keyword>
<dbReference type="HAMAP" id="MF_01445">
    <property type="entry name" value="TsaD"/>
    <property type="match status" value="1"/>
</dbReference>
<dbReference type="GO" id="GO:0046872">
    <property type="term" value="F:metal ion binding"/>
    <property type="evidence" value="ECO:0007669"/>
    <property type="project" value="UniProtKB-KW"/>
</dbReference>
<sequence>MRPRSLLLQATIRFRTTRPLQWRLQRCLMTLAVETSCDDTSVAIVEKGRQHGRTTAQLHFHKKVTSNNTQYQGVHPLVSLQSHQESLATLIQEAIRHLPLRNGQLLPKAETMQPGEVDLATRRLPDFISVTRGPGMRSNLFTGLDTAKGLAVAWQKPLVGVHHMQAHALTPRMVSALESDTNPLPEGKSLSASTDADVTPEFPFLSVLASGGHTLLIHSASLTDHRVLGTTHDIAIGECLDKIARVVLPAESLQTTKSTMYGALLEAFAFPNKEATGPVDTQPSAPISKQSINSAESYLNGYGRQYDWYKVPANQEDAIRRNATKWGWALNKPLTKAGGGIKINSLEMSFSGITTMVERIVRFGMDPATRKFNKVERASADIETEERRDLARETMRVTFEHVASRVVLGLQSQHEAMTVKPAVVLAGGVAANSLFRHILASTLCAHGFSDAQLYFPPPKYCTDNAAMIGWAGLEMFEAGHVDPFSIRAVRKWPLDKLLDPPEDG</sequence>
<proteinExistence type="inferred from homology"/>
<keyword evidence="4" id="KW-1185">Reference proteome</keyword>
<dbReference type="AlphaFoldDB" id="R0JYF3"/>
<dbReference type="InterPro" id="IPR000905">
    <property type="entry name" value="Gcp-like_dom"/>
</dbReference>
<dbReference type="GO" id="GO:0072670">
    <property type="term" value="P:mitochondrial tRNA threonylcarbamoyladenosine modification"/>
    <property type="evidence" value="ECO:0007669"/>
    <property type="project" value="TreeGrafter"/>
</dbReference>
<comment type="catalytic activity">
    <reaction evidence="1">
        <text>L-threonylcarbamoyladenylate + adenosine(37) in tRNA = N(6)-L-threonylcarbamoyladenosine(37) in tRNA + AMP + H(+)</text>
        <dbReference type="Rhea" id="RHEA:37059"/>
        <dbReference type="Rhea" id="RHEA-COMP:10162"/>
        <dbReference type="Rhea" id="RHEA-COMP:10163"/>
        <dbReference type="ChEBI" id="CHEBI:15378"/>
        <dbReference type="ChEBI" id="CHEBI:73682"/>
        <dbReference type="ChEBI" id="CHEBI:74411"/>
        <dbReference type="ChEBI" id="CHEBI:74418"/>
        <dbReference type="ChEBI" id="CHEBI:456215"/>
        <dbReference type="EC" id="2.3.1.234"/>
    </reaction>
</comment>
<dbReference type="EMBL" id="KB908866">
    <property type="protein sequence ID" value="EOA81262.1"/>
    <property type="molecule type" value="Genomic_DNA"/>
</dbReference>
<dbReference type="STRING" id="671987.R0JYF3"/>
<dbReference type="GO" id="GO:0061711">
    <property type="term" value="F:tRNA N(6)-L-threonylcarbamoyladenine synthase activity"/>
    <property type="evidence" value="ECO:0007669"/>
    <property type="project" value="UniProtKB-EC"/>
</dbReference>
<feature type="domain" description="Gcp-like" evidence="2">
    <location>
        <begin position="199"/>
        <end position="252"/>
    </location>
</feature>
<evidence type="ECO:0000256" key="1">
    <source>
        <dbReference type="HAMAP-Rule" id="MF_03179"/>
    </source>
</evidence>
<evidence type="ECO:0000313" key="4">
    <source>
        <dbReference type="Proteomes" id="UP000016935"/>
    </source>
</evidence>